<keyword evidence="1" id="KW-1185">Reference proteome</keyword>
<evidence type="ECO:0000313" key="2">
    <source>
        <dbReference type="WBParaSite" id="ALUE_0001991101-mRNA-1"/>
    </source>
</evidence>
<dbReference type="Proteomes" id="UP000036681">
    <property type="component" value="Unplaced"/>
</dbReference>
<accession>A0A0M3IMD3</accession>
<protein>
    <submittedName>
        <fullName evidence="2">Secreted protein</fullName>
    </submittedName>
</protein>
<evidence type="ECO:0000313" key="1">
    <source>
        <dbReference type="Proteomes" id="UP000036681"/>
    </source>
</evidence>
<name>A0A0M3IMD3_ASCLU</name>
<dbReference type="AlphaFoldDB" id="A0A0M3IMD3"/>
<sequence length="82" mass="9440">MELTIKLQFKVILQILLDFTVSFAFQLNRAHEEAINSVAVTESSIVFTASVIRLWVCGIFQTRPVKRLYLFVGLCRSKISYK</sequence>
<organism evidence="1 2">
    <name type="scientific">Ascaris lumbricoides</name>
    <name type="common">Giant roundworm</name>
    <dbReference type="NCBI Taxonomy" id="6252"/>
    <lineage>
        <taxon>Eukaryota</taxon>
        <taxon>Metazoa</taxon>
        <taxon>Ecdysozoa</taxon>
        <taxon>Nematoda</taxon>
        <taxon>Chromadorea</taxon>
        <taxon>Rhabditida</taxon>
        <taxon>Spirurina</taxon>
        <taxon>Ascaridomorpha</taxon>
        <taxon>Ascaridoidea</taxon>
        <taxon>Ascarididae</taxon>
        <taxon>Ascaris</taxon>
    </lineage>
</organism>
<proteinExistence type="predicted"/>
<dbReference type="WBParaSite" id="ALUE_0001991101-mRNA-1">
    <property type="protein sequence ID" value="ALUE_0001991101-mRNA-1"/>
    <property type="gene ID" value="ALUE_0001991101"/>
</dbReference>
<reference evidence="2" key="1">
    <citation type="submission" date="2017-02" db="UniProtKB">
        <authorList>
            <consortium name="WormBaseParasite"/>
        </authorList>
    </citation>
    <scope>IDENTIFICATION</scope>
</reference>